<dbReference type="InterPro" id="IPR049945">
    <property type="entry name" value="AAA_22"/>
</dbReference>
<feature type="domain" description="ORC1/DEAH AAA+ ATPase" evidence="1">
    <location>
        <begin position="23"/>
        <end position="172"/>
    </location>
</feature>
<reference evidence="2" key="1">
    <citation type="submission" date="2015-04" db="EMBL/GenBank/DDBJ databases">
        <title>Complete genome sequence of Microbacterium chocolatum SIT 101, a bacterium enantioselectively hydrolyzing mesomeric diesters.</title>
        <authorList>
            <person name="Li X."/>
            <person name="Xu Y."/>
        </authorList>
    </citation>
    <scope>NUCLEOTIDE SEQUENCE [LARGE SCALE GENOMIC DNA]</scope>
    <source>
        <strain evidence="2">SIT 101</strain>
    </source>
</reference>
<dbReference type="SUPFAM" id="SSF52540">
    <property type="entry name" value="P-loop containing nucleoside triphosphate hydrolases"/>
    <property type="match status" value="1"/>
</dbReference>
<gene>
    <name evidence="2" type="ORF">XI38_07945</name>
</gene>
<dbReference type="GO" id="GO:0005524">
    <property type="term" value="F:ATP binding"/>
    <property type="evidence" value="ECO:0007669"/>
    <property type="project" value="UniProtKB-KW"/>
</dbReference>
<keyword evidence="2" id="KW-0547">Nucleotide-binding</keyword>
<accession>A0A0M8MNP8</accession>
<dbReference type="EMBL" id="LAVO01000007">
    <property type="protein sequence ID" value="KOS10750.1"/>
    <property type="molecule type" value="Genomic_DNA"/>
</dbReference>
<dbReference type="AlphaFoldDB" id="A0A0M8MNP8"/>
<dbReference type="PANTHER" id="PTHR35894">
    <property type="entry name" value="GENERAL SECRETION PATHWAY PROTEIN A-RELATED"/>
    <property type="match status" value="1"/>
</dbReference>
<dbReference type="OrthoDB" id="9801665at2"/>
<dbReference type="Proteomes" id="UP000037737">
    <property type="component" value="Unassembled WGS sequence"/>
</dbReference>
<dbReference type="InterPro" id="IPR052026">
    <property type="entry name" value="ExeA_AAA_ATPase_DNA-bind"/>
</dbReference>
<keyword evidence="3" id="KW-1185">Reference proteome</keyword>
<name>A0A0M8MNP8_9MICO</name>
<comment type="caution">
    <text evidence="2">The sequence shown here is derived from an EMBL/GenBank/DDBJ whole genome shotgun (WGS) entry which is preliminary data.</text>
</comment>
<protein>
    <submittedName>
        <fullName evidence="2">ATP-binding protein</fullName>
    </submittedName>
</protein>
<sequence>MSQRFIVTKEHRRFTEFADAVRRGHTIGLCFGPAGVGKTLSARRYAHWEKAYDLLTYWGPRADSDAKIYAALARSRTVLYTPSVLTTPRALKDELDQAITRTNICIEQHLEPVGQDTTPTWARRHGRNYVQLIIVDESERLRPTSLELLRDRYDRDNIALILIGMPGLEKQFSHYPQFYSRVGFAHQYRPLGTDELLFVLQRHWRSLGKTLDPEDFTDAQAIASITRITRGNFRLLERLFPQIERVMKINELDTITNDVIEAAQSTLVIGTTN</sequence>
<evidence type="ECO:0000313" key="2">
    <source>
        <dbReference type="EMBL" id="KOS10750.1"/>
    </source>
</evidence>
<dbReference type="InterPro" id="IPR027417">
    <property type="entry name" value="P-loop_NTPase"/>
</dbReference>
<dbReference type="GO" id="GO:0016887">
    <property type="term" value="F:ATP hydrolysis activity"/>
    <property type="evidence" value="ECO:0007669"/>
    <property type="project" value="InterPro"/>
</dbReference>
<evidence type="ECO:0000313" key="3">
    <source>
        <dbReference type="Proteomes" id="UP000037737"/>
    </source>
</evidence>
<keyword evidence="2" id="KW-0067">ATP-binding</keyword>
<dbReference type="Pfam" id="PF13401">
    <property type="entry name" value="AAA_22"/>
    <property type="match status" value="1"/>
</dbReference>
<evidence type="ECO:0000259" key="1">
    <source>
        <dbReference type="Pfam" id="PF13401"/>
    </source>
</evidence>
<organism evidence="2 3">
    <name type="scientific">Microbacterium aurantiacum</name>
    <dbReference type="NCBI Taxonomy" id="162393"/>
    <lineage>
        <taxon>Bacteria</taxon>
        <taxon>Bacillati</taxon>
        <taxon>Actinomycetota</taxon>
        <taxon>Actinomycetes</taxon>
        <taxon>Micrococcales</taxon>
        <taxon>Microbacteriaceae</taxon>
        <taxon>Microbacterium</taxon>
    </lineage>
</organism>
<dbReference type="PANTHER" id="PTHR35894:SF1">
    <property type="entry name" value="PHOSPHORIBULOKINASE _ URIDINE KINASE FAMILY"/>
    <property type="match status" value="1"/>
</dbReference>
<dbReference type="PATRIC" id="fig|84292.3.peg.1621"/>
<proteinExistence type="predicted"/>
<dbReference type="KEGG" id="mcw:A8L33_14210"/>